<feature type="coiled-coil region" evidence="1">
    <location>
        <begin position="212"/>
        <end position="239"/>
    </location>
</feature>
<reference evidence="4 5" key="1">
    <citation type="submission" date="2016-10" db="EMBL/GenBank/DDBJ databases">
        <authorList>
            <person name="de Groot N.N."/>
        </authorList>
    </citation>
    <scope>NUCLEOTIDE SEQUENCE [LARGE SCALE GENOMIC DNA]</scope>
    <source>
        <strain evidence="4 5">CGMCC 1.3442</strain>
    </source>
</reference>
<dbReference type="InterPro" id="IPR003675">
    <property type="entry name" value="Rce1/LyrA-like_dom"/>
</dbReference>
<dbReference type="STRING" id="237069.SAMN05216498_3057"/>
<gene>
    <name evidence="4" type="ORF">SAMN05216498_3057</name>
</gene>
<feature type="transmembrane region" description="Helical" evidence="2">
    <location>
        <begin position="7"/>
        <end position="27"/>
    </location>
</feature>
<name>A0A1H0E3U7_9BACI</name>
<feature type="transmembrane region" description="Helical" evidence="2">
    <location>
        <begin position="153"/>
        <end position="169"/>
    </location>
</feature>
<feature type="transmembrane region" description="Helical" evidence="2">
    <location>
        <begin position="123"/>
        <end position="141"/>
    </location>
</feature>
<protein>
    <recommendedName>
        <fullName evidence="3">CAAX prenyl protease 2/Lysostaphin resistance protein A-like domain-containing protein</fullName>
    </recommendedName>
</protein>
<dbReference type="OrthoDB" id="2194912at2"/>
<dbReference type="PANTHER" id="PTHR36435">
    <property type="entry name" value="SLR1288 PROTEIN"/>
    <property type="match status" value="1"/>
</dbReference>
<dbReference type="Pfam" id="PF02517">
    <property type="entry name" value="Rce1-like"/>
    <property type="match status" value="1"/>
</dbReference>
<dbReference type="RefSeq" id="WP_093857444.1">
    <property type="nucleotide sequence ID" value="NZ_BJVZ01000005.1"/>
</dbReference>
<dbReference type="InterPro" id="IPR052710">
    <property type="entry name" value="CAAX_protease"/>
</dbReference>
<keyword evidence="5" id="KW-1185">Reference proteome</keyword>
<sequence length="239" mass="27314">MPKRYWSIILIYLAAQFSALIGVPLLLQIFNNMTLVDAQVYWSIFSMAIATYFIIKNLRPDIKNAQMRERPGGGGTVLKWSVIGFVLAYLAQVVANYINIEVFGITQSSENTNQLISMIEDNLLFIVLPILFAPLLEEIIFRKIIFGQLHQRMNFFIAAIISALMFSLLHFDFKFILTYAAMGLVFAYLYVKTKRIIVPIIVHMALNTFAVMMNLFIDIEELERQLEELENAAMILIGG</sequence>
<evidence type="ECO:0000313" key="4">
    <source>
        <dbReference type="EMBL" id="SDN77147.1"/>
    </source>
</evidence>
<dbReference type="Proteomes" id="UP000199334">
    <property type="component" value="Unassembled WGS sequence"/>
</dbReference>
<feature type="transmembrane region" description="Helical" evidence="2">
    <location>
        <begin position="76"/>
        <end position="98"/>
    </location>
</feature>
<accession>A0A1H0E3U7</accession>
<dbReference type="EMBL" id="FNIG01000008">
    <property type="protein sequence ID" value="SDN77147.1"/>
    <property type="molecule type" value="Genomic_DNA"/>
</dbReference>
<keyword evidence="2" id="KW-0472">Membrane</keyword>
<organism evidence="4 5">
    <name type="scientific">Tenuibacillus multivorans</name>
    <dbReference type="NCBI Taxonomy" id="237069"/>
    <lineage>
        <taxon>Bacteria</taxon>
        <taxon>Bacillati</taxon>
        <taxon>Bacillota</taxon>
        <taxon>Bacilli</taxon>
        <taxon>Bacillales</taxon>
        <taxon>Bacillaceae</taxon>
        <taxon>Tenuibacillus</taxon>
    </lineage>
</organism>
<keyword evidence="1" id="KW-0175">Coiled coil</keyword>
<feature type="transmembrane region" description="Helical" evidence="2">
    <location>
        <begin position="196"/>
        <end position="217"/>
    </location>
</feature>
<keyword evidence="2" id="KW-0812">Transmembrane</keyword>
<evidence type="ECO:0000256" key="2">
    <source>
        <dbReference type="SAM" id="Phobius"/>
    </source>
</evidence>
<dbReference type="GO" id="GO:0080120">
    <property type="term" value="P:CAAX-box protein maturation"/>
    <property type="evidence" value="ECO:0007669"/>
    <property type="project" value="UniProtKB-ARBA"/>
</dbReference>
<proteinExistence type="predicted"/>
<dbReference type="GO" id="GO:0004175">
    <property type="term" value="F:endopeptidase activity"/>
    <property type="evidence" value="ECO:0007669"/>
    <property type="project" value="UniProtKB-ARBA"/>
</dbReference>
<evidence type="ECO:0000256" key="1">
    <source>
        <dbReference type="SAM" id="Coils"/>
    </source>
</evidence>
<dbReference type="AlphaFoldDB" id="A0A1H0E3U7"/>
<feature type="domain" description="CAAX prenyl protease 2/Lysostaphin resistance protein A-like" evidence="3">
    <location>
        <begin position="122"/>
        <end position="209"/>
    </location>
</feature>
<feature type="transmembrane region" description="Helical" evidence="2">
    <location>
        <begin position="39"/>
        <end position="55"/>
    </location>
</feature>
<evidence type="ECO:0000313" key="5">
    <source>
        <dbReference type="Proteomes" id="UP000199334"/>
    </source>
</evidence>
<keyword evidence="2" id="KW-1133">Transmembrane helix</keyword>
<feature type="transmembrane region" description="Helical" evidence="2">
    <location>
        <begin position="175"/>
        <end position="191"/>
    </location>
</feature>
<evidence type="ECO:0000259" key="3">
    <source>
        <dbReference type="Pfam" id="PF02517"/>
    </source>
</evidence>
<dbReference type="PANTHER" id="PTHR36435:SF6">
    <property type="entry name" value="ABORTIVE INFECTION PROTEIN"/>
    <property type="match status" value="1"/>
</dbReference>